<name>A0ABP5EUR6_9ACTN</name>
<keyword evidence="12" id="KW-1185">Reference proteome</keyword>
<dbReference type="InterPro" id="IPR009003">
    <property type="entry name" value="Peptidase_S1_PA"/>
</dbReference>
<keyword evidence="9" id="KW-0472">Membrane</keyword>
<evidence type="ECO:0000313" key="11">
    <source>
        <dbReference type="EMBL" id="GAA2008589.1"/>
    </source>
</evidence>
<dbReference type="GO" id="GO:0006508">
    <property type="term" value="P:proteolysis"/>
    <property type="evidence" value="ECO:0007669"/>
    <property type="project" value="UniProtKB-KW"/>
</dbReference>
<dbReference type="InterPro" id="IPR004236">
    <property type="entry name" value="Pept_S1_alpha_lytic"/>
</dbReference>
<feature type="region of interest" description="Disordered" evidence="8">
    <location>
        <begin position="1"/>
        <end position="32"/>
    </location>
</feature>
<keyword evidence="5" id="KW-0720">Serine protease</keyword>
<keyword evidence="2 11" id="KW-0645">Protease</keyword>
<comment type="similarity">
    <text evidence="1">Belongs to the peptidase S1 family.</text>
</comment>
<proteinExistence type="inferred from homology"/>
<evidence type="ECO:0000256" key="3">
    <source>
        <dbReference type="ARBA" id="ARBA00022729"/>
    </source>
</evidence>
<dbReference type="CDD" id="cd21112">
    <property type="entry name" value="alphaLP-like"/>
    <property type="match status" value="1"/>
</dbReference>
<evidence type="ECO:0000256" key="2">
    <source>
        <dbReference type="ARBA" id="ARBA00022670"/>
    </source>
</evidence>
<keyword evidence="9" id="KW-0812">Transmembrane</keyword>
<evidence type="ECO:0000256" key="5">
    <source>
        <dbReference type="ARBA" id="ARBA00022825"/>
    </source>
</evidence>
<keyword evidence="3" id="KW-0732">Signal</keyword>
<evidence type="ECO:0000256" key="4">
    <source>
        <dbReference type="ARBA" id="ARBA00022801"/>
    </source>
</evidence>
<evidence type="ECO:0000256" key="8">
    <source>
        <dbReference type="SAM" id="MobiDB-lite"/>
    </source>
</evidence>
<dbReference type="GO" id="GO:0008233">
    <property type="term" value="F:peptidase activity"/>
    <property type="evidence" value="ECO:0007669"/>
    <property type="project" value="UniProtKB-KW"/>
</dbReference>
<dbReference type="Gene3D" id="2.40.10.10">
    <property type="entry name" value="Trypsin-like serine proteases"/>
    <property type="match status" value="2"/>
</dbReference>
<sequence>MSSRAQGFLVESPLINEDTAPSSFPKEKDRTLRKSPTFRVLGGGAMALGLVAVGTTIATASGGTEISPVSSGGADTAATADDQLTALQRDLGLTSEEATRLLDTQAEARKLDSELRTKLGDDFGGSRFDIDSGELTVAVTDKAAVDTVEKAGATPQVVTYGMSGLEKIVDDLNEERVSLSDGVTGWYPSATDDAVVVTVLKGRKAAAEKLIAGAGVQADAVTVEETTDKPRTYADSFGGDAYIINGSGRCSIGFAVEGGFATAGHCGAKGTPVAAQSGGGTGTVAESYFPGRDMGYVATDANWTPTGFVNDYNGGAVSVAGSQEAPSGSSVCRSGSTTGWHCGTIGAKNQTVVYPEGQVAGLTQTDVCAEPGDSGGSWISADQAQGVTSGGSGDCTSGGVTFFQPLNPILREWNLTLSTS</sequence>
<dbReference type="EMBL" id="BAAAPC010000019">
    <property type="protein sequence ID" value="GAA2008589.1"/>
    <property type="molecule type" value="Genomic_DNA"/>
</dbReference>
<protein>
    <submittedName>
        <fullName evidence="11">Alpha-lytic protease prodomain-containing protein</fullName>
    </submittedName>
</protein>
<feature type="transmembrane region" description="Helical" evidence="9">
    <location>
        <begin position="38"/>
        <end position="60"/>
    </location>
</feature>
<comment type="caution">
    <text evidence="11">The sequence shown here is derived from an EMBL/GenBank/DDBJ whole genome shotgun (WGS) entry which is preliminary data.</text>
</comment>
<dbReference type="InterPro" id="IPR001316">
    <property type="entry name" value="Pept_S1A_streptogrisin"/>
</dbReference>
<evidence type="ECO:0000259" key="10">
    <source>
        <dbReference type="Pfam" id="PF02983"/>
    </source>
</evidence>
<dbReference type="Pfam" id="PF02983">
    <property type="entry name" value="Pro_Al_protease"/>
    <property type="match status" value="1"/>
</dbReference>
<keyword evidence="6" id="KW-0865">Zymogen</keyword>
<dbReference type="PIRSF" id="PIRSF001134">
    <property type="entry name" value="Streptogrisin"/>
    <property type="match status" value="1"/>
</dbReference>
<dbReference type="PRINTS" id="PR00861">
    <property type="entry name" value="ALYTICPTASE"/>
</dbReference>
<evidence type="ECO:0000256" key="6">
    <source>
        <dbReference type="ARBA" id="ARBA00023145"/>
    </source>
</evidence>
<keyword evidence="9" id="KW-1133">Transmembrane helix</keyword>
<reference evidence="12" key="1">
    <citation type="journal article" date="2019" name="Int. J. Syst. Evol. Microbiol.">
        <title>The Global Catalogue of Microorganisms (GCM) 10K type strain sequencing project: providing services to taxonomists for standard genome sequencing and annotation.</title>
        <authorList>
            <consortium name="The Broad Institute Genomics Platform"/>
            <consortium name="The Broad Institute Genome Sequencing Center for Infectious Disease"/>
            <person name="Wu L."/>
            <person name="Ma J."/>
        </authorList>
    </citation>
    <scope>NUCLEOTIDE SEQUENCE [LARGE SCALE GENOMIC DNA]</scope>
    <source>
        <strain evidence="12">JCM 15313</strain>
    </source>
</reference>
<dbReference type="SUPFAM" id="SSF50494">
    <property type="entry name" value="Trypsin-like serine proteases"/>
    <property type="match status" value="1"/>
</dbReference>
<organism evidence="11 12">
    <name type="scientific">Nocardiopsis rhodophaea</name>
    <dbReference type="NCBI Taxonomy" id="280238"/>
    <lineage>
        <taxon>Bacteria</taxon>
        <taxon>Bacillati</taxon>
        <taxon>Actinomycetota</taxon>
        <taxon>Actinomycetes</taxon>
        <taxon>Streptosporangiales</taxon>
        <taxon>Nocardiopsidaceae</taxon>
        <taxon>Nocardiopsis</taxon>
    </lineage>
</organism>
<dbReference type="Proteomes" id="UP001501585">
    <property type="component" value="Unassembled WGS sequence"/>
</dbReference>
<evidence type="ECO:0000256" key="7">
    <source>
        <dbReference type="ARBA" id="ARBA00023157"/>
    </source>
</evidence>
<evidence type="ECO:0000313" key="12">
    <source>
        <dbReference type="Proteomes" id="UP001501585"/>
    </source>
</evidence>
<dbReference type="InterPro" id="IPR043504">
    <property type="entry name" value="Peptidase_S1_PA_chymotrypsin"/>
</dbReference>
<evidence type="ECO:0000256" key="9">
    <source>
        <dbReference type="SAM" id="Phobius"/>
    </source>
</evidence>
<gene>
    <name evidence="11" type="ORF">GCM10009799_40340</name>
</gene>
<accession>A0ABP5EUR6</accession>
<evidence type="ECO:0000256" key="1">
    <source>
        <dbReference type="ARBA" id="ARBA00007664"/>
    </source>
</evidence>
<feature type="domain" description="Peptidase S1A alpha-lytic prodomain" evidence="10">
    <location>
        <begin position="161"/>
        <end position="218"/>
    </location>
</feature>
<keyword evidence="4" id="KW-0378">Hydrolase</keyword>
<dbReference type="Gene3D" id="3.30.300.50">
    <property type="match status" value="2"/>
</dbReference>
<keyword evidence="7" id="KW-1015">Disulfide bond</keyword>
<dbReference type="InterPro" id="IPR035070">
    <property type="entry name" value="Streptogrisin_prodomain"/>
</dbReference>